<name>A0AB39MNA9_9ACTN</name>
<dbReference type="AlphaFoldDB" id="A0AB39MNA9"/>
<dbReference type="InterPro" id="IPR019587">
    <property type="entry name" value="Polyketide_cyclase/dehydratase"/>
</dbReference>
<evidence type="ECO:0000313" key="1">
    <source>
        <dbReference type="EMBL" id="XDQ07492.1"/>
    </source>
</evidence>
<gene>
    <name evidence="1" type="ORF">AB5J58_48215</name>
</gene>
<dbReference type="SUPFAM" id="SSF55961">
    <property type="entry name" value="Bet v1-like"/>
    <property type="match status" value="2"/>
</dbReference>
<sequence length="323" mass="35408">MAGERDGRAVHRIQVAAPAGVVYAVLADAANLPLYFAPSVHVEQLDADGGCERLRMWFLVGGRLESWTSWRTLDPVERRIEIRPEAPGSPLESMRGVVSIRDRGPHASELELRYGFADGPAAGHLWPGRVADLNIRTQLTQLKRFAEHWSRLDDLVLNCEDSVRVQGPAEAAYDFLYRAGDWPAHVAHISAAQVSEQAPGIQHLTLRTPAGDGVHTSESVRICFPHAGRIVHKQTTPAPLLAAHTGEWSLTEDEHGATLTSRQTVVLCEEDIPALLGEGSDLADARRQVHAALTRDCRELLTLAKQHAESSVRMLVPPSRPVC</sequence>
<dbReference type="InterPro" id="IPR023393">
    <property type="entry name" value="START-like_dom_sf"/>
</dbReference>
<reference evidence="1" key="1">
    <citation type="submission" date="2024-07" db="EMBL/GenBank/DDBJ databases">
        <authorList>
            <person name="Yu S.T."/>
        </authorList>
    </citation>
    <scope>NUCLEOTIDE SEQUENCE</scope>
    <source>
        <strain evidence="1">R08</strain>
    </source>
</reference>
<dbReference type="RefSeq" id="WP_369192273.1">
    <property type="nucleotide sequence ID" value="NZ_CP163431.1"/>
</dbReference>
<accession>A0AB39MNA9</accession>
<proteinExistence type="predicted"/>
<dbReference type="CDD" id="cd08861">
    <property type="entry name" value="OtcD1_ARO-CYC_like"/>
    <property type="match status" value="2"/>
</dbReference>
<protein>
    <submittedName>
        <fullName evidence="1">Aromatase/cyclase</fullName>
    </submittedName>
</protein>
<dbReference type="Gene3D" id="3.30.530.20">
    <property type="match status" value="2"/>
</dbReference>
<dbReference type="EMBL" id="CP163431">
    <property type="protein sequence ID" value="XDQ07492.1"/>
    <property type="molecule type" value="Genomic_DNA"/>
</dbReference>
<dbReference type="Pfam" id="PF10604">
    <property type="entry name" value="Polyketide_cyc2"/>
    <property type="match status" value="1"/>
</dbReference>
<organism evidence="1">
    <name type="scientific">Streptomyces sp. R08</name>
    <dbReference type="NCBI Taxonomy" id="3238624"/>
    <lineage>
        <taxon>Bacteria</taxon>
        <taxon>Bacillati</taxon>
        <taxon>Actinomycetota</taxon>
        <taxon>Actinomycetes</taxon>
        <taxon>Kitasatosporales</taxon>
        <taxon>Streptomycetaceae</taxon>
        <taxon>Streptomyces</taxon>
    </lineage>
</organism>